<proteinExistence type="predicted"/>
<name>A0A0K1EGZ0_CHOCO</name>
<accession>A0A0K1EGZ0</accession>
<keyword evidence="2" id="KW-1133">Transmembrane helix</keyword>
<keyword evidence="4" id="KW-1185">Reference proteome</keyword>
<evidence type="ECO:0000313" key="3">
    <source>
        <dbReference type="EMBL" id="AKT40126.1"/>
    </source>
</evidence>
<keyword evidence="2" id="KW-0812">Transmembrane</keyword>
<dbReference type="Proteomes" id="UP000067626">
    <property type="component" value="Chromosome"/>
</dbReference>
<dbReference type="AlphaFoldDB" id="A0A0K1EGZ0"/>
<reference evidence="3 4" key="1">
    <citation type="submission" date="2015-07" db="EMBL/GenBank/DDBJ databases">
        <title>Genome analysis of myxobacterium Chondromyces crocatus Cm c5 reveals a high potential for natural compound synthesis and the genetic basis for the loss of fruiting body formation.</title>
        <authorList>
            <person name="Zaburannyi N."/>
            <person name="Bunk B."/>
            <person name="Maier J."/>
            <person name="Overmann J."/>
            <person name="Mueller R."/>
        </authorList>
    </citation>
    <scope>NUCLEOTIDE SEQUENCE [LARGE SCALE GENOMIC DNA]</scope>
    <source>
        <strain evidence="3 4">Cm c5</strain>
    </source>
</reference>
<protein>
    <submittedName>
        <fullName evidence="3">Uncharacterized protein</fullName>
    </submittedName>
</protein>
<sequence length="238" mass="24307">MDFESSPVRLTTPARSPLRWFALAGVLTAVAAPSGVVHAEPPPTTAPALVEVPPTLPPELSAPLPAPPPVAPDASTSGVSVTEPIVTDAAPLDRESFTAAGREDAELLLQAPRTPDDGPRRALMMVTGGLAITGLALGGLFGGMAISKWDEVETLAQKGCRNPARFTGCTQGVADAEIEASSFATISTFGFLAGGLALAGTTLLWLTGPPRPRARLTVQISPVIAPGNTTGALLQGTF</sequence>
<organism evidence="3 4">
    <name type="scientific">Chondromyces crocatus</name>
    <dbReference type="NCBI Taxonomy" id="52"/>
    <lineage>
        <taxon>Bacteria</taxon>
        <taxon>Pseudomonadati</taxon>
        <taxon>Myxococcota</taxon>
        <taxon>Polyangia</taxon>
        <taxon>Polyangiales</taxon>
        <taxon>Polyangiaceae</taxon>
        <taxon>Chondromyces</taxon>
    </lineage>
</organism>
<feature type="transmembrane region" description="Helical" evidence="2">
    <location>
        <begin position="183"/>
        <end position="206"/>
    </location>
</feature>
<dbReference type="RefSeq" id="WP_050432105.1">
    <property type="nucleotide sequence ID" value="NZ_CP012159.1"/>
</dbReference>
<gene>
    <name evidence="3" type="ORF">CMC5_042790</name>
</gene>
<dbReference type="OrthoDB" id="9859058at2"/>
<feature type="compositionally biased region" description="Low complexity" evidence="1">
    <location>
        <begin position="54"/>
        <end position="63"/>
    </location>
</feature>
<dbReference type="KEGG" id="ccro:CMC5_042790"/>
<keyword evidence="2" id="KW-0472">Membrane</keyword>
<feature type="transmembrane region" description="Helical" evidence="2">
    <location>
        <begin position="122"/>
        <end position="146"/>
    </location>
</feature>
<dbReference type="STRING" id="52.CMC5_042790"/>
<evidence type="ECO:0000313" key="4">
    <source>
        <dbReference type="Proteomes" id="UP000067626"/>
    </source>
</evidence>
<evidence type="ECO:0000256" key="1">
    <source>
        <dbReference type="SAM" id="MobiDB-lite"/>
    </source>
</evidence>
<dbReference type="EMBL" id="CP012159">
    <property type="protein sequence ID" value="AKT40126.1"/>
    <property type="molecule type" value="Genomic_DNA"/>
</dbReference>
<feature type="region of interest" description="Disordered" evidence="1">
    <location>
        <begin position="54"/>
        <end position="80"/>
    </location>
</feature>
<evidence type="ECO:0000256" key="2">
    <source>
        <dbReference type="SAM" id="Phobius"/>
    </source>
</evidence>